<evidence type="ECO:0000256" key="1">
    <source>
        <dbReference type="SAM" id="MobiDB-lite"/>
    </source>
</evidence>
<dbReference type="EMBL" id="CAJOBH010147157">
    <property type="protein sequence ID" value="CAF4831652.1"/>
    <property type="molecule type" value="Genomic_DNA"/>
</dbReference>
<feature type="non-terminal residue" evidence="3">
    <location>
        <position position="38"/>
    </location>
</feature>
<dbReference type="Proteomes" id="UP000681720">
    <property type="component" value="Unassembled WGS sequence"/>
</dbReference>
<evidence type="ECO:0000313" key="4">
    <source>
        <dbReference type="Proteomes" id="UP000681720"/>
    </source>
</evidence>
<organism evidence="3 4">
    <name type="scientific">Rotaria magnacalcarata</name>
    <dbReference type="NCBI Taxonomy" id="392030"/>
    <lineage>
        <taxon>Eukaryota</taxon>
        <taxon>Metazoa</taxon>
        <taxon>Spiralia</taxon>
        <taxon>Gnathifera</taxon>
        <taxon>Rotifera</taxon>
        <taxon>Eurotatoria</taxon>
        <taxon>Bdelloidea</taxon>
        <taxon>Philodinida</taxon>
        <taxon>Philodinidae</taxon>
        <taxon>Rotaria</taxon>
    </lineage>
</organism>
<evidence type="ECO:0000313" key="3">
    <source>
        <dbReference type="EMBL" id="CAF4959108.1"/>
    </source>
</evidence>
<dbReference type="AlphaFoldDB" id="A0A8S3DES4"/>
<protein>
    <submittedName>
        <fullName evidence="3">Uncharacterized protein</fullName>
    </submittedName>
</protein>
<reference evidence="3" key="1">
    <citation type="submission" date="2021-02" db="EMBL/GenBank/DDBJ databases">
        <authorList>
            <person name="Nowell W R."/>
        </authorList>
    </citation>
    <scope>NUCLEOTIDE SEQUENCE</scope>
</reference>
<feature type="region of interest" description="Disordered" evidence="1">
    <location>
        <begin position="1"/>
        <end position="38"/>
    </location>
</feature>
<gene>
    <name evidence="2" type="ORF">BYL167_LOCUS49451</name>
    <name evidence="3" type="ORF">GIL414_LOCUS54748</name>
</gene>
<comment type="caution">
    <text evidence="3">The sequence shown here is derived from an EMBL/GenBank/DDBJ whole genome shotgun (WGS) entry which is preliminary data.</text>
</comment>
<sequence>MNSSNMFPRMNSGPPIANPQQYVPGNIGVGRENPAQKG</sequence>
<accession>A0A8S3DES4</accession>
<dbReference type="EMBL" id="CAJOBJ010192620">
    <property type="protein sequence ID" value="CAF4959108.1"/>
    <property type="molecule type" value="Genomic_DNA"/>
</dbReference>
<evidence type="ECO:0000313" key="2">
    <source>
        <dbReference type="EMBL" id="CAF4831652.1"/>
    </source>
</evidence>
<name>A0A8S3DES4_9BILA</name>
<proteinExistence type="predicted"/>
<dbReference type="Proteomes" id="UP000681967">
    <property type="component" value="Unassembled WGS sequence"/>
</dbReference>